<dbReference type="SUPFAM" id="SSF56672">
    <property type="entry name" value="DNA/RNA polymerases"/>
    <property type="match status" value="1"/>
</dbReference>
<feature type="compositionally biased region" description="Low complexity" evidence="3">
    <location>
        <begin position="794"/>
        <end position="833"/>
    </location>
</feature>
<feature type="domain" description="Integrase catalytic" evidence="5">
    <location>
        <begin position="515"/>
        <end position="678"/>
    </location>
</feature>
<evidence type="ECO:0000256" key="1">
    <source>
        <dbReference type="ARBA" id="ARBA00022750"/>
    </source>
</evidence>
<dbReference type="Pfam" id="PF22936">
    <property type="entry name" value="Pol_BBD"/>
    <property type="match status" value="1"/>
</dbReference>
<keyword evidence="1" id="KW-0645">Protease</keyword>
<dbReference type="OrthoDB" id="1737296at2759"/>
<dbReference type="InterPro" id="IPR001878">
    <property type="entry name" value="Znf_CCHC"/>
</dbReference>
<protein>
    <recommendedName>
        <fullName evidence="8">Integrase catalytic domain-containing protein</fullName>
    </recommendedName>
</protein>
<feature type="region of interest" description="Disordered" evidence="3">
    <location>
        <begin position="751"/>
        <end position="915"/>
    </location>
</feature>
<dbReference type="Pfam" id="PF00665">
    <property type="entry name" value="rve"/>
    <property type="match status" value="1"/>
</dbReference>
<dbReference type="PROSITE" id="PS50994">
    <property type="entry name" value="INTEGRASE"/>
    <property type="match status" value="1"/>
</dbReference>
<keyword evidence="2" id="KW-0863">Zinc-finger</keyword>
<dbReference type="AlphaFoldDB" id="A0A6D2IC84"/>
<accession>A0A6D2IC84</accession>
<gene>
    <name evidence="6" type="ORF">MERR_LOCUS11743</name>
</gene>
<dbReference type="GO" id="GO:0004190">
    <property type="term" value="F:aspartic-type endopeptidase activity"/>
    <property type="evidence" value="ECO:0007669"/>
    <property type="project" value="UniProtKB-KW"/>
</dbReference>
<keyword evidence="2" id="KW-0479">Metal-binding</keyword>
<dbReference type="PANTHER" id="PTHR47481:SF22">
    <property type="entry name" value="RETROTRANSPOSON GAG DOMAIN-CONTAINING PROTEIN"/>
    <property type="match status" value="1"/>
</dbReference>
<feature type="compositionally biased region" description="Pro residues" evidence="3">
    <location>
        <begin position="777"/>
        <end position="793"/>
    </location>
</feature>
<feature type="compositionally biased region" description="Low complexity" evidence="3">
    <location>
        <begin position="758"/>
        <end position="776"/>
    </location>
</feature>
<name>A0A6D2IC84_9BRAS</name>
<proteinExistence type="predicted"/>
<evidence type="ECO:0000313" key="7">
    <source>
        <dbReference type="Proteomes" id="UP000467841"/>
    </source>
</evidence>
<evidence type="ECO:0000259" key="5">
    <source>
        <dbReference type="PROSITE" id="PS50994"/>
    </source>
</evidence>
<keyword evidence="1" id="KW-0378">Hydrolase</keyword>
<feature type="domain" description="CCHC-type" evidence="4">
    <location>
        <begin position="273"/>
        <end position="289"/>
    </location>
</feature>
<feature type="compositionally biased region" description="Pro residues" evidence="3">
    <location>
        <begin position="896"/>
        <end position="912"/>
    </location>
</feature>
<feature type="compositionally biased region" description="Polar residues" evidence="3">
    <location>
        <begin position="235"/>
        <end position="267"/>
    </location>
</feature>
<dbReference type="PROSITE" id="PS50158">
    <property type="entry name" value="ZF_CCHC"/>
    <property type="match status" value="1"/>
</dbReference>
<evidence type="ECO:0000256" key="3">
    <source>
        <dbReference type="SAM" id="MobiDB-lite"/>
    </source>
</evidence>
<dbReference type="InterPro" id="IPR013103">
    <property type="entry name" value="RVT_2"/>
</dbReference>
<keyword evidence="7" id="KW-1185">Reference proteome</keyword>
<dbReference type="SUPFAM" id="SSF57756">
    <property type="entry name" value="Retrovirus zinc finger-like domains"/>
    <property type="match status" value="1"/>
</dbReference>
<dbReference type="EMBL" id="CACVBM020000888">
    <property type="protein sequence ID" value="CAA7024508.1"/>
    <property type="molecule type" value="Genomic_DNA"/>
</dbReference>
<reference evidence="6" key="1">
    <citation type="submission" date="2020-01" db="EMBL/GenBank/DDBJ databases">
        <authorList>
            <person name="Mishra B."/>
        </authorList>
    </citation>
    <scope>NUCLEOTIDE SEQUENCE [LARGE SCALE GENOMIC DNA]</scope>
</reference>
<feature type="compositionally biased region" description="Polar residues" evidence="3">
    <location>
        <begin position="213"/>
        <end position="227"/>
    </location>
</feature>
<comment type="caution">
    <text evidence="6">The sequence shown here is derived from an EMBL/GenBank/DDBJ whole genome shotgun (WGS) entry which is preliminary data.</text>
</comment>
<dbReference type="InterPro" id="IPR036875">
    <property type="entry name" value="Znf_CCHC_sf"/>
</dbReference>
<evidence type="ECO:0008006" key="8">
    <source>
        <dbReference type="Google" id="ProtNLM"/>
    </source>
</evidence>
<dbReference type="GO" id="GO:0015074">
    <property type="term" value="P:DNA integration"/>
    <property type="evidence" value="ECO:0007669"/>
    <property type="project" value="InterPro"/>
</dbReference>
<evidence type="ECO:0000256" key="2">
    <source>
        <dbReference type="PROSITE-ProRule" id="PRU00047"/>
    </source>
</evidence>
<dbReference type="InterPro" id="IPR043502">
    <property type="entry name" value="DNA/RNA_pol_sf"/>
</dbReference>
<evidence type="ECO:0000259" key="4">
    <source>
        <dbReference type="PROSITE" id="PS50158"/>
    </source>
</evidence>
<keyword evidence="1" id="KW-0064">Aspartyl protease</keyword>
<dbReference type="PANTHER" id="PTHR47481">
    <property type="match status" value="1"/>
</dbReference>
<dbReference type="Gene3D" id="3.30.420.10">
    <property type="entry name" value="Ribonuclease H-like superfamily/Ribonuclease H"/>
    <property type="match status" value="1"/>
</dbReference>
<feature type="compositionally biased region" description="Polar residues" evidence="3">
    <location>
        <begin position="834"/>
        <end position="844"/>
    </location>
</feature>
<dbReference type="InterPro" id="IPR054722">
    <property type="entry name" value="PolX-like_BBD"/>
</dbReference>
<dbReference type="InterPro" id="IPR012337">
    <property type="entry name" value="RNaseH-like_sf"/>
</dbReference>
<dbReference type="Proteomes" id="UP000467841">
    <property type="component" value="Unassembled WGS sequence"/>
</dbReference>
<sequence>MAGAAETIADTTQSLLHVNVSNITKLTSTNYLTWSVQVHALLDGYDLASHIDGSTLPPSQTITTAEVSTPNPAYTKWKRQDRLIFSALLGTLTPSIQTVVTKSTSSKEMWDTVAATYAKPSRGHIQQLKHQLKQFNKGDKTIDEYVQGLQTRFDQLALLGKPVEHEDQIEFILEGLPDEYKSVVEQIEGRDLSPSITEVHEKLLTKEAKLMAQTPSPATPITANVATGPTRRFQPRNQPRHNQNWQPQNNYNRQQSRQDNNTNNGTTRGYQGKCQLCGVFGHSARRCPQFPQNQSGPSNAILPTPTRPWQPQAHVATASAHPSHAWLMDTGATHHMTSDLHNMSHQQPYTGNDAVLIGDGSGLSISHTGSISLPSSSRSLLLNHVLCVPHIRKNLISVYRLCNANKVSVEFFPAHFQVKDLNSGIPLLQGNTKDELYEWPVAPSTFQSFFASTTQKLSSIDWHHRLGHPSFAILKNIVSRFSLPCTPSSVTQPSLCSDCAINKSHKLPFAQTSIVSSRPLEYIFSDVWSSPILSIDKYKYYLVLVDHFTRYTWFYPLRLKSQVRETFIAFKELVENRFNTRIGTLYSDNGGEFVALRAFLTSSGISHFTSPPHTPEHNRISERKHRHIVKTGLTLLTHSAMPKSYWSYAFSTAVYLINRQSTPLLQMESPFQRLFGSNPNYSKLRVYGCLCFPWLRPYTTNKLEDRSTPCVFIGYSQTQSAYLCLQPATGRIYVSRHVRFDESVFPFAKVDTSPPMSPAAIQSSSSSAPVVHIPLTTVPPPTEPPPTPPPAPIPATATTPSSSSLPTVSTNSATDPTPESHSSSSDSSPSSHTNLGPLNSSPPQAHTDEVHHSMSSSPCTDTAHFLSQAHSESQSPSPSISSSPSFSSPSSADSSTPPPVPPPPVQPPPIPPLENAHQMTTRRKNLITKPNPKYNYSAALSRSVPAEPRTLAQALKDKRWSGAMSTEIDAFAVNRTFDLVQGALGRQGIHGQDYTETFSPVIKATTIRTVIDIVVSRSWPLLQLDVNNAFLQGTLHEEVYMDQPPGFVDADRRSYVCRLNKAVYGLKQAPRAWYTELSSFLISLGFVNSLADSSLFILKTGTHFIYLLVYVDDILVTGSNKDHIHRILQLLADRFSIKDPEDLNYFLGLEAKRTAAGLHLSQRK</sequence>
<feature type="region of interest" description="Disordered" evidence="3">
    <location>
        <begin position="212"/>
        <end position="267"/>
    </location>
</feature>
<dbReference type="Pfam" id="PF25597">
    <property type="entry name" value="SH3_retrovirus"/>
    <property type="match status" value="1"/>
</dbReference>
<keyword evidence="2" id="KW-0862">Zinc</keyword>
<feature type="compositionally biased region" description="Low complexity" evidence="3">
    <location>
        <begin position="871"/>
        <end position="895"/>
    </location>
</feature>
<dbReference type="GO" id="GO:0008270">
    <property type="term" value="F:zinc ion binding"/>
    <property type="evidence" value="ECO:0007669"/>
    <property type="project" value="UniProtKB-KW"/>
</dbReference>
<dbReference type="InterPro" id="IPR001584">
    <property type="entry name" value="Integrase_cat-core"/>
</dbReference>
<evidence type="ECO:0000313" key="6">
    <source>
        <dbReference type="EMBL" id="CAA7024508.1"/>
    </source>
</evidence>
<dbReference type="InterPro" id="IPR036397">
    <property type="entry name" value="RNaseH_sf"/>
</dbReference>
<organism evidence="6 7">
    <name type="scientific">Microthlaspi erraticum</name>
    <dbReference type="NCBI Taxonomy" id="1685480"/>
    <lineage>
        <taxon>Eukaryota</taxon>
        <taxon>Viridiplantae</taxon>
        <taxon>Streptophyta</taxon>
        <taxon>Embryophyta</taxon>
        <taxon>Tracheophyta</taxon>
        <taxon>Spermatophyta</taxon>
        <taxon>Magnoliopsida</taxon>
        <taxon>eudicotyledons</taxon>
        <taxon>Gunneridae</taxon>
        <taxon>Pentapetalae</taxon>
        <taxon>rosids</taxon>
        <taxon>malvids</taxon>
        <taxon>Brassicales</taxon>
        <taxon>Brassicaceae</taxon>
        <taxon>Coluteocarpeae</taxon>
        <taxon>Microthlaspi</taxon>
    </lineage>
</organism>
<dbReference type="Pfam" id="PF13976">
    <property type="entry name" value="gag_pre-integrs"/>
    <property type="match status" value="1"/>
</dbReference>
<dbReference type="GO" id="GO:0003676">
    <property type="term" value="F:nucleic acid binding"/>
    <property type="evidence" value="ECO:0007669"/>
    <property type="project" value="InterPro"/>
</dbReference>
<dbReference type="InterPro" id="IPR057670">
    <property type="entry name" value="SH3_retrovirus"/>
</dbReference>
<dbReference type="SUPFAM" id="SSF53098">
    <property type="entry name" value="Ribonuclease H-like"/>
    <property type="match status" value="1"/>
</dbReference>
<dbReference type="InterPro" id="IPR025724">
    <property type="entry name" value="GAG-pre-integrase_dom"/>
</dbReference>
<dbReference type="Pfam" id="PF07727">
    <property type="entry name" value="RVT_2"/>
    <property type="match status" value="1"/>
</dbReference>
<dbReference type="Pfam" id="PF14223">
    <property type="entry name" value="Retrotran_gag_2"/>
    <property type="match status" value="1"/>
</dbReference>